<dbReference type="EMBL" id="BART01029727">
    <property type="protein sequence ID" value="GAH10091.1"/>
    <property type="molecule type" value="Genomic_DNA"/>
</dbReference>
<reference evidence="1" key="1">
    <citation type="journal article" date="2014" name="Front. Microbiol.">
        <title>High frequency of phylogenetically diverse reductive dehalogenase-homologous genes in deep subseafloor sedimentary metagenomes.</title>
        <authorList>
            <person name="Kawai M."/>
            <person name="Futagami T."/>
            <person name="Toyoda A."/>
            <person name="Takaki Y."/>
            <person name="Nishi S."/>
            <person name="Hori S."/>
            <person name="Arai W."/>
            <person name="Tsubouchi T."/>
            <person name="Morono Y."/>
            <person name="Uchiyama I."/>
            <person name="Ito T."/>
            <person name="Fujiyama A."/>
            <person name="Inagaki F."/>
            <person name="Takami H."/>
        </authorList>
    </citation>
    <scope>NUCLEOTIDE SEQUENCE</scope>
    <source>
        <strain evidence="1">Expedition CK06-06</strain>
    </source>
</reference>
<dbReference type="AlphaFoldDB" id="X1CNU4"/>
<sequence length="95" mass="10871">FKAQLDFFNKYNPSQSPLVEFLGLEKDEIRNCKIELQRSGRRGYPNTGIGMTDTFAPDIVVRNRTDEIIAIIQLKGYSQTRTSIQPNGSIFQFLN</sequence>
<evidence type="ECO:0000313" key="1">
    <source>
        <dbReference type="EMBL" id="GAH10091.1"/>
    </source>
</evidence>
<protein>
    <submittedName>
        <fullName evidence="1">Uncharacterized protein</fullName>
    </submittedName>
</protein>
<organism evidence="1">
    <name type="scientific">marine sediment metagenome</name>
    <dbReference type="NCBI Taxonomy" id="412755"/>
    <lineage>
        <taxon>unclassified sequences</taxon>
        <taxon>metagenomes</taxon>
        <taxon>ecological metagenomes</taxon>
    </lineage>
</organism>
<proteinExistence type="predicted"/>
<gene>
    <name evidence="1" type="ORF">S01H4_52091</name>
</gene>
<feature type="non-terminal residue" evidence="1">
    <location>
        <position position="1"/>
    </location>
</feature>
<name>X1CNU4_9ZZZZ</name>
<accession>X1CNU4</accession>
<comment type="caution">
    <text evidence="1">The sequence shown here is derived from an EMBL/GenBank/DDBJ whole genome shotgun (WGS) entry which is preliminary data.</text>
</comment>